<dbReference type="InterPro" id="IPR023035">
    <property type="entry name" value="Ribosomal_uS9_bac/plastid"/>
</dbReference>
<dbReference type="SUPFAM" id="SSF54211">
    <property type="entry name" value="Ribosomal protein S5 domain 2-like"/>
    <property type="match status" value="1"/>
</dbReference>
<evidence type="ECO:0000256" key="1">
    <source>
        <dbReference type="ARBA" id="ARBA00005251"/>
    </source>
</evidence>
<dbReference type="InterPro" id="IPR020568">
    <property type="entry name" value="Ribosomal_Su5_D2-typ_SF"/>
</dbReference>
<dbReference type="Gene3D" id="3.30.230.10">
    <property type="match status" value="1"/>
</dbReference>
<reference evidence="8" key="1">
    <citation type="submission" date="2017-09" db="EMBL/GenBank/DDBJ databases">
        <title>Depth-based differentiation of microbial function through sediment-hosted aquifers and enrichment of novel symbionts in the deep terrestrial subsurface.</title>
        <authorList>
            <person name="Probst A.J."/>
            <person name="Ladd B."/>
            <person name="Jarett J.K."/>
            <person name="Geller-Mcgrath D.E."/>
            <person name="Sieber C.M.K."/>
            <person name="Emerson J.B."/>
            <person name="Anantharaman K."/>
            <person name="Thomas B.C."/>
            <person name="Malmstrom R."/>
            <person name="Stieglmeier M."/>
            <person name="Klingl A."/>
            <person name="Woyke T."/>
            <person name="Ryan C.M."/>
            <person name="Banfield J.F."/>
        </authorList>
    </citation>
    <scope>NUCLEOTIDE SEQUENCE [LARGE SCALE GENOMIC DNA]</scope>
</reference>
<dbReference type="Pfam" id="PF00380">
    <property type="entry name" value="Ribosomal_S9"/>
    <property type="match status" value="1"/>
</dbReference>
<comment type="caution">
    <text evidence="7">The sequence shown here is derived from an EMBL/GenBank/DDBJ whole genome shotgun (WGS) entry which is preliminary data.</text>
</comment>
<dbReference type="EMBL" id="PEVG01000002">
    <property type="protein sequence ID" value="PIU99851.1"/>
    <property type="molecule type" value="Genomic_DNA"/>
</dbReference>
<dbReference type="PROSITE" id="PS00360">
    <property type="entry name" value="RIBOSOMAL_S9"/>
    <property type="match status" value="1"/>
</dbReference>
<accession>A0A2M7B9U2</accession>
<dbReference type="PANTHER" id="PTHR21569:SF1">
    <property type="entry name" value="SMALL RIBOSOMAL SUBUNIT PROTEIN US9M"/>
    <property type="match status" value="1"/>
</dbReference>
<dbReference type="FunFam" id="3.30.230.10:FF:000001">
    <property type="entry name" value="30S ribosomal protein S9"/>
    <property type="match status" value="1"/>
</dbReference>
<dbReference type="InterPro" id="IPR020574">
    <property type="entry name" value="Ribosomal_uS9_CS"/>
</dbReference>
<evidence type="ECO:0000256" key="2">
    <source>
        <dbReference type="ARBA" id="ARBA00022980"/>
    </source>
</evidence>
<dbReference type="HAMAP" id="MF_00532_B">
    <property type="entry name" value="Ribosomal_uS9_B"/>
    <property type="match status" value="1"/>
</dbReference>
<evidence type="ECO:0000313" key="7">
    <source>
        <dbReference type="EMBL" id="PIU99851.1"/>
    </source>
</evidence>
<evidence type="ECO:0000256" key="3">
    <source>
        <dbReference type="ARBA" id="ARBA00023274"/>
    </source>
</evidence>
<sequence>MITKTTKTKSVSTAESLKKQRHYIEAVGRRKTSVARVRLFDAVKGSIIVNGKDFLMYFPTVSLQRTIQEPLKETQLLQKVGIEVKVMGGGISSQSGAVRHGIARVLEKFQPALRKPLKHLGFLKRDSRMKERRKFGLKKARKAPQWSKR</sequence>
<keyword evidence="3 5" id="KW-0687">Ribonucleoprotein</keyword>
<organism evidence="7 8">
    <name type="scientific">Candidatus Tagabacteria bacterium CG03_land_8_20_14_0_80_41_22</name>
    <dbReference type="NCBI Taxonomy" id="1975020"/>
    <lineage>
        <taxon>Bacteria</taxon>
        <taxon>Candidatus Tagaibacteriota</taxon>
    </lineage>
</organism>
<evidence type="ECO:0000256" key="4">
    <source>
        <dbReference type="ARBA" id="ARBA00035259"/>
    </source>
</evidence>
<keyword evidence="2 5" id="KW-0689">Ribosomal protein</keyword>
<dbReference type="GO" id="GO:0006412">
    <property type="term" value="P:translation"/>
    <property type="evidence" value="ECO:0007669"/>
    <property type="project" value="UniProtKB-UniRule"/>
</dbReference>
<evidence type="ECO:0000256" key="6">
    <source>
        <dbReference type="RuleBase" id="RU003815"/>
    </source>
</evidence>
<proteinExistence type="inferred from homology"/>
<dbReference type="GO" id="GO:0022627">
    <property type="term" value="C:cytosolic small ribosomal subunit"/>
    <property type="evidence" value="ECO:0007669"/>
    <property type="project" value="TreeGrafter"/>
</dbReference>
<dbReference type="Proteomes" id="UP000228561">
    <property type="component" value="Unassembled WGS sequence"/>
</dbReference>
<comment type="similarity">
    <text evidence="1 5 6">Belongs to the universal ribosomal protein uS9 family.</text>
</comment>
<dbReference type="PANTHER" id="PTHR21569">
    <property type="entry name" value="RIBOSOMAL PROTEIN S9"/>
    <property type="match status" value="1"/>
</dbReference>
<name>A0A2M7B9U2_9BACT</name>
<dbReference type="InterPro" id="IPR000754">
    <property type="entry name" value="Ribosomal_uS9"/>
</dbReference>
<dbReference type="GO" id="GO:0003735">
    <property type="term" value="F:structural constituent of ribosome"/>
    <property type="evidence" value="ECO:0007669"/>
    <property type="project" value="InterPro"/>
</dbReference>
<evidence type="ECO:0000256" key="5">
    <source>
        <dbReference type="HAMAP-Rule" id="MF_00532"/>
    </source>
</evidence>
<dbReference type="AlphaFoldDB" id="A0A2M7B9U2"/>
<evidence type="ECO:0000313" key="8">
    <source>
        <dbReference type="Proteomes" id="UP000228561"/>
    </source>
</evidence>
<gene>
    <name evidence="5" type="primary">rpsI</name>
    <name evidence="7" type="ORF">COS58_00355</name>
</gene>
<dbReference type="GO" id="GO:0003723">
    <property type="term" value="F:RNA binding"/>
    <property type="evidence" value="ECO:0007669"/>
    <property type="project" value="TreeGrafter"/>
</dbReference>
<dbReference type="NCBIfam" id="NF001099">
    <property type="entry name" value="PRK00132.1"/>
    <property type="match status" value="1"/>
</dbReference>
<protein>
    <recommendedName>
        <fullName evidence="4 5">Small ribosomal subunit protein uS9</fullName>
    </recommendedName>
</protein>
<dbReference type="InterPro" id="IPR014721">
    <property type="entry name" value="Ribsml_uS5_D2-typ_fold_subgr"/>
</dbReference>